<comment type="function">
    <text evidence="1">Putative transcription factor.</text>
</comment>
<dbReference type="SUPFAM" id="SSF57959">
    <property type="entry name" value="Leucine zipper domain"/>
    <property type="match status" value="1"/>
</dbReference>
<accession>A0ABR3ZHJ9</accession>
<evidence type="ECO:0000256" key="3">
    <source>
        <dbReference type="ARBA" id="ARBA00007163"/>
    </source>
</evidence>
<dbReference type="PROSITE" id="PS00036">
    <property type="entry name" value="BZIP_BASIC"/>
    <property type="match status" value="1"/>
</dbReference>
<feature type="domain" description="BZIP" evidence="10">
    <location>
        <begin position="212"/>
        <end position="264"/>
    </location>
</feature>
<feature type="region of interest" description="Disordered" evidence="9">
    <location>
        <begin position="180"/>
        <end position="230"/>
    </location>
</feature>
<feature type="region of interest" description="Disordered" evidence="9">
    <location>
        <begin position="70"/>
        <end position="89"/>
    </location>
</feature>
<feature type="compositionally biased region" description="Polar residues" evidence="9">
    <location>
        <begin position="78"/>
        <end position="89"/>
    </location>
</feature>
<evidence type="ECO:0000313" key="12">
    <source>
        <dbReference type="Proteomes" id="UP001583186"/>
    </source>
</evidence>
<keyword evidence="12" id="KW-1185">Reference proteome</keyword>
<evidence type="ECO:0000256" key="4">
    <source>
        <dbReference type="ARBA" id="ARBA00023015"/>
    </source>
</evidence>
<dbReference type="PANTHER" id="PTHR40621">
    <property type="entry name" value="TRANSCRIPTION FACTOR KAPC-RELATED"/>
    <property type="match status" value="1"/>
</dbReference>
<evidence type="ECO:0000256" key="8">
    <source>
        <dbReference type="ARBA" id="ARBA00044067"/>
    </source>
</evidence>
<feature type="compositionally biased region" description="Low complexity" evidence="9">
    <location>
        <begin position="180"/>
        <end position="192"/>
    </location>
</feature>
<evidence type="ECO:0000256" key="6">
    <source>
        <dbReference type="ARBA" id="ARBA00023163"/>
    </source>
</evidence>
<reference evidence="11 12" key="1">
    <citation type="journal article" date="2024" name="IMA Fungus">
        <title>IMA Genome - F19 : A genome assembly and annotation guide to empower mycologists, including annotated draft genome sequences of Ceratocystis pirilliformis, Diaporthe australafricana, Fusarium ophioides, Paecilomyces lecythidis, and Sporothrix stenoceras.</title>
        <authorList>
            <person name="Aylward J."/>
            <person name="Wilson A.M."/>
            <person name="Visagie C.M."/>
            <person name="Spraker J."/>
            <person name="Barnes I."/>
            <person name="Buitendag C."/>
            <person name="Ceriani C."/>
            <person name="Del Mar Angel L."/>
            <person name="du Plessis D."/>
            <person name="Fuchs T."/>
            <person name="Gasser K."/>
            <person name="Kramer D."/>
            <person name="Li W."/>
            <person name="Munsamy K."/>
            <person name="Piso A."/>
            <person name="Price J.L."/>
            <person name="Sonnekus B."/>
            <person name="Thomas C."/>
            <person name="van der Nest A."/>
            <person name="van Dijk A."/>
            <person name="van Heerden A."/>
            <person name="van Vuuren N."/>
            <person name="Yilmaz N."/>
            <person name="Duong T.A."/>
            <person name="van der Merwe N.A."/>
            <person name="Wingfield M.J."/>
            <person name="Wingfield B.D."/>
        </authorList>
    </citation>
    <scope>NUCLEOTIDE SEQUENCE [LARGE SCALE GENOMIC DNA]</scope>
    <source>
        <strain evidence="11 12">CMW 5346</strain>
    </source>
</reference>
<keyword evidence="6" id="KW-0804">Transcription</keyword>
<evidence type="ECO:0000256" key="5">
    <source>
        <dbReference type="ARBA" id="ARBA00023125"/>
    </source>
</evidence>
<proteinExistence type="inferred from homology"/>
<evidence type="ECO:0000256" key="2">
    <source>
        <dbReference type="ARBA" id="ARBA00004123"/>
    </source>
</evidence>
<dbReference type="InterPro" id="IPR004827">
    <property type="entry name" value="bZIP"/>
</dbReference>
<dbReference type="Proteomes" id="UP001583186">
    <property type="component" value="Unassembled WGS sequence"/>
</dbReference>
<keyword evidence="5" id="KW-0238">DNA-binding</keyword>
<dbReference type="PROSITE" id="PS50217">
    <property type="entry name" value="BZIP"/>
    <property type="match status" value="1"/>
</dbReference>
<organism evidence="11 12">
    <name type="scientific">Sporothrix stenoceras</name>
    <dbReference type="NCBI Taxonomy" id="5173"/>
    <lineage>
        <taxon>Eukaryota</taxon>
        <taxon>Fungi</taxon>
        <taxon>Dikarya</taxon>
        <taxon>Ascomycota</taxon>
        <taxon>Pezizomycotina</taxon>
        <taxon>Sordariomycetes</taxon>
        <taxon>Sordariomycetidae</taxon>
        <taxon>Ophiostomatales</taxon>
        <taxon>Ophiostomataceae</taxon>
        <taxon>Sporothrix</taxon>
    </lineage>
</organism>
<feature type="region of interest" description="Disordered" evidence="9">
    <location>
        <begin position="1"/>
        <end position="31"/>
    </location>
</feature>
<evidence type="ECO:0000256" key="1">
    <source>
        <dbReference type="ARBA" id="ARBA00004049"/>
    </source>
</evidence>
<gene>
    <name evidence="11" type="ORF">Sste5346_002663</name>
</gene>
<evidence type="ECO:0000259" key="10">
    <source>
        <dbReference type="PROSITE" id="PS50217"/>
    </source>
</evidence>
<dbReference type="SMART" id="SM00338">
    <property type="entry name" value="BRLZ"/>
    <property type="match status" value="1"/>
</dbReference>
<keyword evidence="7" id="KW-0539">Nucleus</keyword>
<dbReference type="Gene3D" id="1.20.5.170">
    <property type="match status" value="1"/>
</dbReference>
<dbReference type="PANTHER" id="PTHR40621:SF11">
    <property type="entry name" value="TRANSCRIPTION FACTOR KAPC-RELATED"/>
    <property type="match status" value="1"/>
</dbReference>
<protein>
    <recommendedName>
        <fullName evidence="8">Putative transcription factor kapC</fullName>
    </recommendedName>
</protein>
<sequence>MDATHSSHLYDAMQTNGLSPRDLSPHDTTGFAFNSFEGEPFADADNSFVEPLSTSGSPFQYAMTYDMDQYTAEGGLPSPQTGGPSPASTAGSMLDNVPMGMMTMPEQQMQQPMVSSHIRSHPGSVSSVASSATAVSTISNGLMPELNADGTIVKKELSPGPMMGNVTPPKDVATLATDAAAPAEATAAPANKPAKRKRENRYKNAPPAVLSRRRAQNRASQRAYRERKDQRIRDLESELEKVRHENEANKLQLSTMHHQMLTLRMEQSMNSPSQQQQRSVSMSGMPPQVQMHQQFLPDGLRVPQMPMTMMNQGGMVPMQQSFPMAPHNFPMAP</sequence>
<feature type="compositionally biased region" description="Polar residues" evidence="9">
    <location>
        <begin position="1"/>
        <end position="18"/>
    </location>
</feature>
<dbReference type="InterPro" id="IPR046347">
    <property type="entry name" value="bZIP_sf"/>
</dbReference>
<comment type="subcellular location">
    <subcellularLocation>
        <location evidence="2">Nucleus</location>
    </subcellularLocation>
</comment>
<dbReference type="CDD" id="cd14688">
    <property type="entry name" value="bZIP_YAP"/>
    <property type="match status" value="1"/>
</dbReference>
<evidence type="ECO:0000256" key="7">
    <source>
        <dbReference type="ARBA" id="ARBA00023242"/>
    </source>
</evidence>
<comment type="similarity">
    <text evidence="3">Belongs to the bZIP family.</text>
</comment>
<comment type="caution">
    <text evidence="11">The sequence shown here is derived from an EMBL/GenBank/DDBJ whole genome shotgun (WGS) entry which is preliminary data.</text>
</comment>
<dbReference type="EMBL" id="JAWCUI010000011">
    <property type="protein sequence ID" value="KAL1899797.1"/>
    <property type="molecule type" value="Genomic_DNA"/>
</dbReference>
<evidence type="ECO:0000313" key="11">
    <source>
        <dbReference type="EMBL" id="KAL1899797.1"/>
    </source>
</evidence>
<keyword evidence="4" id="KW-0805">Transcription regulation</keyword>
<dbReference type="InterPro" id="IPR050936">
    <property type="entry name" value="AP-1-like"/>
</dbReference>
<evidence type="ECO:0000256" key="9">
    <source>
        <dbReference type="SAM" id="MobiDB-lite"/>
    </source>
</evidence>
<name>A0ABR3ZHJ9_9PEZI</name>